<reference evidence="1 2" key="2">
    <citation type="submission" date="2018-03" db="EMBL/GenBank/DDBJ databases">
        <title>The ancient ancestry and fast evolution of plastids.</title>
        <authorList>
            <person name="Moore K.R."/>
            <person name="Magnabosco C."/>
            <person name="Momper L."/>
            <person name="Gold D.A."/>
            <person name="Bosak T."/>
            <person name="Fournier G.P."/>
        </authorList>
    </citation>
    <scope>NUCLEOTIDE SEQUENCE [LARGE SCALE GENOMIC DNA]</scope>
    <source>
        <strain evidence="1 2">ULC18</strain>
    </source>
</reference>
<sequence>MSNLQEIERAVSQLSVEELAAFRAWFAEFDAELWDRQFEEDVAAGRLDGLAEQALQHLREGRCTDL</sequence>
<evidence type="ECO:0000313" key="2">
    <source>
        <dbReference type="Proteomes" id="UP000239576"/>
    </source>
</evidence>
<dbReference type="Proteomes" id="UP000239576">
    <property type="component" value="Unassembled WGS sequence"/>
</dbReference>
<accession>A0A2T1E7V5</accession>
<protein>
    <submittedName>
        <fullName evidence="1">Uncharacterized protein</fullName>
    </submittedName>
</protein>
<dbReference type="AlphaFoldDB" id="A0A2T1E7V5"/>
<dbReference type="RefSeq" id="WP_106256642.1">
    <property type="nucleotide sequence ID" value="NZ_CAWNSW010000107.1"/>
</dbReference>
<dbReference type="EMBL" id="PVWK01000073">
    <property type="protein sequence ID" value="PSB28816.1"/>
    <property type="molecule type" value="Genomic_DNA"/>
</dbReference>
<comment type="caution">
    <text evidence="1">The sequence shown here is derived from an EMBL/GenBank/DDBJ whole genome shotgun (WGS) entry which is preliminary data.</text>
</comment>
<gene>
    <name evidence="1" type="ORF">C7B82_12570</name>
</gene>
<keyword evidence="2" id="KW-1185">Reference proteome</keyword>
<evidence type="ECO:0000313" key="1">
    <source>
        <dbReference type="EMBL" id="PSB28816.1"/>
    </source>
</evidence>
<organism evidence="1 2">
    <name type="scientific">Stenomitos frigidus ULC18</name>
    <dbReference type="NCBI Taxonomy" id="2107698"/>
    <lineage>
        <taxon>Bacteria</taxon>
        <taxon>Bacillati</taxon>
        <taxon>Cyanobacteriota</taxon>
        <taxon>Cyanophyceae</taxon>
        <taxon>Leptolyngbyales</taxon>
        <taxon>Leptolyngbyaceae</taxon>
        <taxon>Stenomitos</taxon>
    </lineage>
</organism>
<proteinExistence type="predicted"/>
<dbReference type="OrthoDB" id="9800707at2"/>
<name>A0A2T1E7V5_9CYAN</name>
<reference evidence="2" key="1">
    <citation type="submission" date="2018-02" db="EMBL/GenBank/DDBJ databases">
        <authorList>
            <person name="Moore K."/>
            <person name="Momper L."/>
        </authorList>
    </citation>
    <scope>NUCLEOTIDE SEQUENCE [LARGE SCALE GENOMIC DNA]</scope>
    <source>
        <strain evidence="2">ULC18</strain>
    </source>
</reference>